<dbReference type="InterPro" id="IPR030678">
    <property type="entry name" value="Peptide/Ni-bd"/>
</dbReference>
<reference evidence="4 5" key="1">
    <citation type="submission" date="2021-03" db="EMBL/GenBank/DDBJ databases">
        <title>Sequencing the genomes of 1000 actinobacteria strains.</title>
        <authorList>
            <person name="Klenk H.-P."/>
        </authorList>
    </citation>
    <scope>NUCLEOTIDE SEQUENCE [LARGE SCALE GENOMIC DNA]</scope>
    <source>
        <strain evidence="4 5">DSM 45516</strain>
    </source>
</reference>
<accession>A0ABS4QAJ4</accession>
<name>A0ABS4QAJ4_9NOCA</name>
<evidence type="ECO:0000256" key="2">
    <source>
        <dbReference type="SAM" id="SignalP"/>
    </source>
</evidence>
<dbReference type="Pfam" id="PF00496">
    <property type="entry name" value="SBP_bac_5"/>
    <property type="match status" value="1"/>
</dbReference>
<feature type="domain" description="Solute-binding protein family 5" evidence="3">
    <location>
        <begin position="117"/>
        <end position="461"/>
    </location>
</feature>
<dbReference type="PIRSF" id="PIRSF002741">
    <property type="entry name" value="MppA"/>
    <property type="match status" value="1"/>
</dbReference>
<dbReference type="PANTHER" id="PTHR30290:SF65">
    <property type="entry name" value="MONOACYL PHOSPHATIDYLINOSITOL TETRAMANNOSIDE-BINDING PROTEIN LPQW-RELATED"/>
    <property type="match status" value="1"/>
</dbReference>
<dbReference type="EMBL" id="JAGGMR010000001">
    <property type="protein sequence ID" value="MBP2188108.1"/>
    <property type="molecule type" value="Genomic_DNA"/>
</dbReference>
<feature type="compositionally biased region" description="Polar residues" evidence="1">
    <location>
        <begin position="36"/>
        <end position="47"/>
    </location>
</feature>
<dbReference type="Gene3D" id="3.10.105.10">
    <property type="entry name" value="Dipeptide-binding Protein, Domain 3"/>
    <property type="match status" value="1"/>
</dbReference>
<evidence type="ECO:0000256" key="1">
    <source>
        <dbReference type="SAM" id="MobiDB-lite"/>
    </source>
</evidence>
<evidence type="ECO:0000313" key="4">
    <source>
        <dbReference type="EMBL" id="MBP2188108.1"/>
    </source>
</evidence>
<dbReference type="SUPFAM" id="SSF53850">
    <property type="entry name" value="Periplasmic binding protein-like II"/>
    <property type="match status" value="1"/>
</dbReference>
<feature type="region of interest" description="Disordered" evidence="1">
    <location>
        <begin position="36"/>
        <end position="59"/>
    </location>
</feature>
<feature type="compositionally biased region" description="Basic and acidic residues" evidence="1">
    <location>
        <begin position="48"/>
        <end position="58"/>
    </location>
</feature>
<comment type="caution">
    <text evidence="4">The sequence shown here is derived from an EMBL/GenBank/DDBJ whole genome shotgun (WGS) entry which is preliminary data.</text>
</comment>
<evidence type="ECO:0000313" key="5">
    <source>
        <dbReference type="Proteomes" id="UP001519325"/>
    </source>
</evidence>
<dbReference type="PANTHER" id="PTHR30290">
    <property type="entry name" value="PERIPLASMIC BINDING COMPONENT OF ABC TRANSPORTER"/>
    <property type="match status" value="1"/>
</dbReference>
<dbReference type="RefSeq" id="WP_209885123.1">
    <property type="nucleotide sequence ID" value="NZ_JAGGMR010000001.1"/>
</dbReference>
<sequence length="557" mass="60759">MSTKYARRLRAIAAPAAAFSLILAGCGDDNGGVATGTSAIGKTNDINPKSREEVRDGGNLRLPTGAFPPTFNPHHIDSDGDAANIQAWTLPGPVSSDVTGEISINHDYFTDIQLTGTDPQRIVYTINPKAVWSDGSPITWEDMRAQAEALSGRNTAYKIAASQGYSRLDKVERGADDRQAIVTFAQHYAEWRGLFSQLVPKELTATPEAFDTLAKSAPVKSAGPFIITDLDRSAQRIVLSRNPKWWGQTPKLDTVTYSVLDRSAYLGALQNNELDAFDLSGLEEVKAVASTPGLAVRRASRPYNSHFTFNGAPGAILSDPRLRLAISKAIDRQSIVSAIQNGIVEDPKPLNNHIFLNGQKGYQDNAEAVAYDPAAAARMLDELGWKLNGQYREKDGRQLVLRDVMYRQDTWIQTAQIAQQNLAQIGVKLEIETYGGELFTEVVDPGNFDIVQFSWQRSAFPLGALPQIYSYDPNNILSNKGRIGSPELNALIEEVISELDPEKAIELANKADKMIFEMGHSLPIAQSAGNVAVRDNVANFGAFGLADTDYTMVGFVK</sequence>
<proteinExistence type="predicted"/>
<dbReference type="InterPro" id="IPR000914">
    <property type="entry name" value="SBP_5_dom"/>
</dbReference>
<dbReference type="PROSITE" id="PS51257">
    <property type="entry name" value="PROKAR_LIPOPROTEIN"/>
    <property type="match status" value="1"/>
</dbReference>
<dbReference type="CDD" id="cd08501">
    <property type="entry name" value="PBP2_Lpqw"/>
    <property type="match status" value="1"/>
</dbReference>
<dbReference type="Gene3D" id="3.90.76.10">
    <property type="entry name" value="Dipeptide-binding Protein, Domain 1"/>
    <property type="match status" value="1"/>
</dbReference>
<protein>
    <submittedName>
        <fullName evidence="4">Peptide/nickel transport system substrate-binding protein</fullName>
    </submittedName>
</protein>
<dbReference type="InterPro" id="IPR039424">
    <property type="entry name" value="SBP_5"/>
</dbReference>
<feature type="chain" id="PRO_5045486840" evidence="2">
    <location>
        <begin position="25"/>
        <end position="557"/>
    </location>
</feature>
<feature type="signal peptide" evidence="2">
    <location>
        <begin position="1"/>
        <end position="24"/>
    </location>
</feature>
<evidence type="ECO:0000259" key="3">
    <source>
        <dbReference type="Pfam" id="PF00496"/>
    </source>
</evidence>
<gene>
    <name evidence="4" type="ORF">BJ987_001009</name>
</gene>
<keyword evidence="5" id="KW-1185">Reference proteome</keyword>
<dbReference type="Gene3D" id="3.40.190.10">
    <property type="entry name" value="Periplasmic binding protein-like II"/>
    <property type="match status" value="1"/>
</dbReference>
<keyword evidence="2" id="KW-0732">Signal</keyword>
<organism evidence="4 5">
    <name type="scientific">Nocardia goodfellowii</name>
    <dbReference type="NCBI Taxonomy" id="882446"/>
    <lineage>
        <taxon>Bacteria</taxon>
        <taxon>Bacillati</taxon>
        <taxon>Actinomycetota</taxon>
        <taxon>Actinomycetes</taxon>
        <taxon>Mycobacteriales</taxon>
        <taxon>Nocardiaceae</taxon>
        <taxon>Nocardia</taxon>
    </lineage>
</organism>
<dbReference type="Proteomes" id="UP001519325">
    <property type="component" value="Unassembled WGS sequence"/>
</dbReference>